<evidence type="ECO:0000256" key="2">
    <source>
        <dbReference type="ARBA" id="ARBA00022692"/>
    </source>
</evidence>
<dbReference type="Pfam" id="PF00005">
    <property type="entry name" value="ABC_tran"/>
    <property type="match status" value="1"/>
</dbReference>
<dbReference type="InterPro" id="IPR027417">
    <property type="entry name" value="P-loop_NTPase"/>
</dbReference>
<dbReference type="InterPro" id="IPR003439">
    <property type="entry name" value="ABC_transporter-like_ATP-bd"/>
</dbReference>
<dbReference type="PROSITE" id="PS50929">
    <property type="entry name" value="ABC_TM1F"/>
    <property type="match status" value="1"/>
</dbReference>
<protein>
    <submittedName>
        <fullName evidence="10">ABC transporter</fullName>
    </submittedName>
</protein>
<dbReference type="SMART" id="SM00382">
    <property type="entry name" value="AAA"/>
    <property type="match status" value="1"/>
</dbReference>
<dbReference type="EMBL" id="APND01000001">
    <property type="protein sequence ID" value="MES1927751.1"/>
    <property type="molecule type" value="Genomic_DNA"/>
</dbReference>
<dbReference type="InterPro" id="IPR036640">
    <property type="entry name" value="ABC1_TM_sf"/>
</dbReference>
<dbReference type="Gene3D" id="3.40.50.300">
    <property type="entry name" value="P-loop containing nucleotide triphosphate hydrolases"/>
    <property type="match status" value="1"/>
</dbReference>
<feature type="transmembrane region" description="Helical" evidence="7">
    <location>
        <begin position="68"/>
        <end position="94"/>
    </location>
</feature>
<feature type="domain" description="ABC transmembrane type-1" evidence="9">
    <location>
        <begin position="14"/>
        <end position="307"/>
    </location>
</feature>
<keyword evidence="5 7" id="KW-1133">Transmembrane helix</keyword>
<gene>
    <name evidence="10" type="ORF">SADO_00805</name>
</gene>
<keyword evidence="2 7" id="KW-0812">Transmembrane</keyword>
<dbReference type="SUPFAM" id="SSF90123">
    <property type="entry name" value="ABC transporter transmembrane region"/>
    <property type="match status" value="1"/>
</dbReference>
<dbReference type="Proteomes" id="UP001460888">
    <property type="component" value="Unassembled WGS sequence"/>
</dbReference>
<keyword evidence="6 7" id="KW-0472">Membrane</keyword>
<feature type="transmembrane region" description="Helical" evidence="7">
    <location>
        <begin position="259"/>
        <end position="277"/>
    </location>
</feature>
<keyword evidence="4" id="KW-0067">ATP-binding</keyword>
<evidence type="ECO:0000256" key="6">
    <source>
        <dbReference type="ARBA" id="ARBA00023136"/>
    </source>
</evidence>
<comment type="subcellular location">
    <subcellularLocation>
        <location evidence="1">Cell membrane</location>
        <topology evidence="1">Multi-pass membrane protein</topology>
    </subcellularLocation>
</comment>
<dbReference type="SUPFAM" id="SSF52540">
    <property type="entry name" value="P-loop containing nucleoside triphosphate hydrolases"/>
    <property type="match status" value="1"/>
</dbReference>
<dbReference type="Gene3D" id="1.20.1560.10">
    <property type="entry name" value="ABC transporter type 1, transmembrane domain"/>
    <property type="match status" value="1"/>
</dbReference>
<name>A0ABV2AVV0_9GAMM</name>
<evidence type="ECO:0000256" key="3">
    <source>
        <dbReference type="ARBA" id="ARBA00022741"/>
    </source>
</evidence>
<dbReference type="PANTHER" id="PTHR24221">
    <property type="entry name" value="ATP-BINDING CASSETTE SUB-FAMILY B"/>
    <property type="match status" value="1"/>
</dbReference>
<comment type="caution">
    <text evidence="10">The sequence shown here is derived from an EMBL/GenBank/DDBJ whole genome shotgun (WGS) entry which is preliminary data.</text>
</comment>
<sequence>MLALFSPAERVRFIGVFAAMLGMGVLQMAGVGVILPFVSLLSDPSSIHNNAFLEALYNGLGFDSTNSFLILLGSVLLVVLVVSNVITAFTLWLMTHFAWSVQRRVSSRLLAGYLAQPYEAFLNRNSAETGKNILIESQQFANGVLMPAMKSMAFGITALMIVGFLFWVNPLLALAVTLIFGGAYLLVYLTIRRVLLSIGHERMQANTERFQAVDEAFGSVKEVKVLGREGHFLERYEPAASTFATAMAKSQLLGQIPRYAIEGLAFGIVMGAMLFVLASGQGLQSALPVASAFVVAGYRLLPALQNLYQGFAQWRFNQSVVDTLHNDLVAHGISGGACDFASTHAGAQPAPPDKSAAKLPFEDTLQLDQVSYSYPAADEPSLRGISITIPKNSFVALTGTTGAGKTTLADIILGLLEPSAGEIRVDGTALTPENRRQWQANIGYVPQEIYLTDSTVAGNIAYGLPDEAIDNTAVERAARIANIHDFIADKLPSGYQTQVGERGVRLSGGQRQRIGIARALYHDPSVIVLDEATSALDNETERRIVDELDAMRGGRTLIVIAHRLTTVQKCHNVFMLDQGRLAAEGPYEELVLGGSTFDKAAKS</sequence>
<feature type="transmembrane region" description="Helical" evidence="7">
    <location>
        <begin position="151"/>
        <end position="168"/>
    </location>
</feature>
<evidence type="ECO:0000313" key="11">
    <source>
        <dbReference type="Proteomes" id="UP001460888"/>
    </source>
</evidence>
<dbReference type="PANTHER" id="PTHR24221:SF632">
    <property type="entry name" value="ATP-DEPENDENT LIPID A-CORE FLIPPASE"/>
    <property type="match status" value="1"/>
</dbReference>
<evidence type="ECO:0000256" key="7">
    <source>
        <dbReference type="SAM" id="Phobius"/>
    </source>
</evidence>
<proteinExistence type="predicted"/>
<organism evidence="10 11">
    <name type="scientific">Salinisphaera dokdonensis CL-ES53</name>
    <dbReference type="NCBI Taxonomy" id="1304272"/>
    <lineage>
        <taxon>Bacteria</taxon>
        <taxon>Pseudomonadati</taxon>
        <taxon>Pseudomonadota</taxon>
        <taxon>Gammaproteobacteria</taxon>
        <taxon>Salinisphaerales</taxon>
        <taxon>Salinisphaeraceae</taxon>
        <taxon>Salinisphaera</taxon>
    </lineage>
</organism>
<dbReference type="InterPro" id="IPR039421">
    <property type="entry name" value="Type_1_exporter"/>
</dbReference>
<evidence type="ECO:0000313" key="10">
    <source>
        <dbReference type="EMBL" id="MES1927751.1"/>
    </source>
</evidence>
<dbReference type="InterPro" id="IPR011527">
    <property type="entry name" value="ABC1_TM_dom"/>
</dbReference>
<keyword evidence="11" id="KW-1185">Reference proteome</keyword>
<evidence type="ECO:0000259" key="8">
    <source>
        <dbReference type="PROSITE" id="PS50893"/>
    </source>
</evidence>
<dbReference type="Pfam" id="PF00664">
    <property type="entry name" value="ABC_membrane"/>
    <property type="match status" value="1"/>
</dbReference>
<dbReference type="InterPro" id="IPR003593">
    <property type="entry name" value="AAA+_ATPase"/>
</dbReference>
<dbReference type="PROSITE" id="PS00211">
    <property type="entry name" value="ABC_TRANSPORTER_1"/>
    <property type="match status" value="1"/>
</dbReference>
<feature type="domain" description="ABC transporter" evidence="8">
    <location>
        <begin position="365"/>
        <end position="603"/>
    </location>
</feature>
<evidence type="ECO:0000256" key="1">
    <source>
        <dbReference type="ARBA" id="ARBA00004651"/>
    </source>
</evidence>
<dbReference type="PROSITE" id="PS50893">
    <property type="entry name" value="ABC_TRANSPORTER_2"/>
    <property type="match status" value="1"/>
</dbReference>
<evidence type="ECO:0000259" key="9">
    <source>
        <dbReference type="PROSITE" id="PS50929"/>
    </source>
</evidence>
<evidence type="ECO:0000256" key="5">
    <source>
        <dbReference type="ARBA" id="ARBA00022989"/>
    </source>
</evidence>
<reference evidence="10 11" key="1">
    <citation type="submission" date="2013-03" db="EMBL/GenBank/DDBJ databases">
        <title>Salinisphaera dokdonensis CL-ES53 Genome Sequencing.</title>
        <authorList>
            <person name="Li C."/>
            <person name="Lai Q."/>
            <person name="Shao Z."/>
        </authorList>
    </citation>
    <scope>NUCLEOTIDE SEQUENCE [LARGE SCALE GENOMIC DNA]</scope>
    <source>
        <strain evidence="10 11">CL-ES53</strain>
    </source>
</reference>
<evidence type="ECO:0000256" key="4">
    <source>
        <dbReference type="ARBA" id="ARBA00022840"/>
    </source>
</evidence>
<feature type="transmembrane region" description="Helical" evidence="7">
    <location>
        <begin position="12"/>
        <end position="38"/>
    </location>
</feature>
<dbReference type="InterPro" id="IPR017871">
    <property type="entry name" value="ABC_transporter-like_CS"/>
</dbReference>
<accession>A0ABV2AVV0</accession>
<keyword evidence="3" id="KW-0547">Nucleotide-binding</keyword>
<feature type="transmembrane region" description="Helical" evidence="7">
    <location>
        <begin position="174"/>
        <end position="195"/>
    </location>
</feature>